<dbReference type="SUPFAM" id="SSF53448">
    <property type="entry name" value="Nucleotide-diphospho-sugar transferases"/>
    <property type="match status" value="1"/>
</dbReference>
<feature type="domain" description="Glycosyltransferase 2-like" evidence="1">
    <location>
        <begin position="4"/>
        <end position="52"/>
    </location>
</feature>
<dbReference type="PANTHER" id="PTHR48090">
    <property type="entry name" value="UNDECAPRENYL-PHOSPHATE 4-DEOXY-4-FORMAMIDO-L-ARABINOSE TRANSFERASE-RELATED"/>
    <property type="match status" value="1"/>
</dbReference>
<dbReference type="InterPro" id="IPR050256">
    <property type="entry name" value="Glycosyltransferase_2"/>
</dbReference>
<dbReference type="Pfam" id="PF00535">
    <property type="entry name" value="Glycos_transf_2"/>
    <property type="match status" value="2"/>
</dbReference>
<dbReference type="GO" id="GO:0016740">
    <property type="term" value="F:transferase activity"/>
    <property type="evidence" value="ECO:0007669"/>
    <property type="project" value="UniProtKB-KW"/>
</dbReference>
<protein>
    <submittedName>
        <fullName evidence="2">Glycosyl transferase</fullName>
    </submittedName>
</protein>
<name>A0A086CFX4_9CHRO</name>
<dbReference type="eggNOG" id="COG0463">
    <property type="taxonomic scope" value="Bacteria"/>
</dbReference>
<proteinExistence type="predicted"/>
<organism evidence="2 3">
    <name type="scientific">Candidatus Atelocyanobacterium thalassa isolate SIO64986</name>
    <dbReference type="NCBI Taxonomy" id="1527444"/>
    <lineage>
        <taxon>Bacteria</taxon>
        <taxon>Bacillati</taxon>
        <taxon>Cyanobacteriota</taxon>
        <taxon>Cyanophyceae</taxon>
        <taxon>Oscillatoriophycideae</taxon>
        <taxon>Chroococcales</taxon>
        <taxon>Aphanothecaceae</taxon>
        <taxon>Candidatus Atelocyanobacterium</taxon>
        <taxon>Candidatus Atelocyanobacterium thalassae</taxon>
    </lineage>
</organism>
<evidence type="ECO:0000313" key="3">
    <source>
        <dbReference type="Proteomes" id="UP000028922"/>
    </source>
</evidence>
<comment type="caution">
    <text evidence="2">The sequence shown here is derived from an EMBL/GenBank/DDBJ whole genome shotgun (WGS) entry which is preliminary data.</text>
</comment>
<dbReference type="PATRIC" id="fig|1527444.3.peg.1027"/>
<dbReference type="Proteomes" id="UP000028922">
    <property type="component" value="Unassembled WGS sequence"/>
</dbReference>
<evidence type="ECO:0000313" key="2">
    <source>
        <dbReference type="EMBL" id="KFF41088.1"/>
    </source>
</evidence>
<dbReference type="InterPro" id="IPR029044">
    <property type="entry name" value="Nucleotide-diphossugar_trans"/>
</dbReference>
<dbReference type="STRING" id="1527444.ucyna2_01078"/>
<dbReference type="EMBL" id="JPSP01000014">
    <property type="protein sequence ID" value="KFF41088.1"/>
    <property type="molecule type" value="Genomic_DNA"/>
</dbReference>
<dbReference type="AlphaFoldDB" id="A0A086CFX4"/>
<evidence type="ECO:0000259" key="1">
    <source>
        <dbReference type="Pfam" id="PF00535"/>
    </source>
</evidence>
<keyword evidence="2" id="KW-0808">Transferase</keyword>
<dbReference type="CDD" id="cd04179">
    <property type="entry name" value="DPM_DPG-synthase_like"/>
    <property type="match status" value="1"/>
</dbReference>
<dbReference type="Gene3D" id="3.90.550.10">
    <property type="entry name" value="Spore Coat Polysaccharide Biosynthesis Protein SpsA, Chain A"/>
    <property type="match status" value="1"/>
</dbReference>
<sequence>MKLSIIIPVYNEIHTIAIILTKIAMALPEVDKEIILVDDGSTDGTREWLLKTFGSANKNSVKATLNNGSLVAVDRIENNLQEPSTEAKVETASITVNIIFHHLNQGKGAALRTGFENSTGEVLVIQDADLEYDPQDWKRMWKLIEGNHADIVYGSRFYGEPHRVLYFHHLLGNKVISNLINLLCNTTLTDIEVCYKMFHRKVINGMELICNDFGFEVEFTVKVTKARKWRIYETGISYYGRTYEEGKKINWKDGVKALAYIVWFWLFH</sequence>
<feature type="domain" description="Glycosyltransferase 2-like" evidence="1">
    <location>
        <begin position="85"/>
        <end position="203"/>
    </location>
</feature>
<dbReference type="InterPro" id="IPR001173">
    <property type="entry name" value="Glyco_trans_2-like"/>
</dbReference>
<dbReference type="PANTHER" id="PTHR48090:SF7">
    <property type="entry name" value="RFBJ PROTEIN"/>
    <property type="match status" value="1"/>
</dbReference>
<accession>A0A086CFX4</accession>
<gene>
    <name evidence="2" type="ORF">ucyna2_01078</name>
</gene>
<reference evidence="2 3" key="1">
    <citation type="submission" date="2014-08" db="EMBL/GenBank/DDBJ databases">
        <title>Comparative genomics reveals surprising divergence of two closely related strains of uncultivated UCYN-A cyanobacteria.</title>
        <authorList>
            <person name="Bombar D."/>
            <person name="Heller P."/>
            <person name="Sanchez-Baracaldo P."/>
            <person name="Carter B.J."/>
            <person name="Zert J.P."/>
        </authorList>
    </citation>
    <scope>NUCLEOTIDE SEQUENCE [LARGE SCALE GENOMIC DNA]</scope>
</reference>